<sequence>MPQAPAQFMVRPQLQGQQGPPRLGQQDQDQQTIAPFPRGMDISRAQSSIQGNQAPPVTDVFNQQPKLQMAPMGSPISQSPSPLQTVNPEVSPPQRLASSENGPPPVGLRMDLRPQPPFAQRSGSPVHQLPQQMAPSMAAPTAKPFPLDMGQRSDSIVQPLPSQMPPTTGFPMNQPPTQPAQRSESLMSQLPLQMDSPRGSPVVQPPQFQPQLGQ</sequence>
<name>A0A164IGE8_9CRUS</name>
<evidence type="ECO:0000313" key="2">
    <source>
        <dbReference type="EMBL" id="KZS01226.1"/>
    </source>
</evidence>
<feature type="compositionally biased region" description="Low complexity" evidence="1">
    <location>
        <begin position="11"/>
        <end position="31"/>
    </location>
</feature>
<dbReference type="Proteomes" id="UP000076858">
    <property type="component" value="Unassembled WGS sequence"/>
</dbReference>
<evidence type="ECO:0000256" key="1">
    <source>
        <dbReference type="SAM" id="MobiDB-lite"/>
    </source>
</evidence>
<dbReference type="EMBL" id="LRGB01007314">
    <property type="protein sequence ID" value="KZS01226.1"/>
    <property type="molecule type" value="Genomic_DNA"/>
</dbReference>
<accession>A0A164IGE8</accession>
<gene>
    <name evidence="2" type="ORF">APZ42_002175</name>
</gene>
<feature type="region of interest" description="Disordered" evidence="1">
    <location>
        <begin position="1"/>
        <end position="214"/>
    </location>
</feature>
<feature type="compositionally biased region" description="Polar residues" evidence="1">
    <location>
        <begin position="179"/>
        <end position="191"/>
    </location>
</feature>
<dbReference type="AlphaFoldDB" id="A0A164IGE8"/>
<feature type="compositionally biased region" description="Polar residues" evidence="1">
    <location>
        <begin position="44"/>
        <end position="66"/>
    </location>
</feature>
<reference evidence="2 3" key="1">
    <citation type="submission" date="2016-03" db="EMBL/GenBank/DDBJ databases">
        <title>EvidentialGene: Evidence-directed Construction of Genes on Genomes.</title>
        <authorList>
            <person name="Gilbert D.G."/>
            <person name="Choi J.-H."/>
            <person name="Mockaitis K."/>
            <person name="Colbourne J."/>
            <person name="Pfrender M."/>
        </authorList>
    </citation>
    <scope>NUCLEOTIDE SEQUENCE [LARGE SCALE GENOMIC DNA]</scope>
    <source>
        <strain evidence="2 3">Xinb3</strain>
        <tissue evidence="2">Complete organism</tissue>
    </source>
</reference>
<protein>
    <submittedName>
        <fullName evidence="2">Uncharacterized protein</fullName>
    </submittedName>
</protein>
<keyword evidence="3" id="KW-1185">Reference proteome</keyword>
<comment type="caution">
    <text evidence="2">The sequence shown here is derived from an EMBL/GenBank/DDBJ whole genome shotgun (WGS) entry which is preliminary data.</text>
</comment>
<feature type="non-terminal residue" evidence="2">
    <location>
        <position position="214"/>
    </location>
</feature>
<feature type="compositionally biased region" description="Polar residues" evidence="1">
    <location>
        <begin position="75"/>
        <end position="88"/>
    </location>
</feature>
<evidence type="ECO:0000313" key="3">
    <source>
        <dbReference type="Proteomes" id="UP000076858"/>
    </source>
</evidence>
<feature type="compositionally biased region" description="Polar residues" evidence="1">
    <location>
        <begin position="121"/>
        <end position="134"/>
    </location>
</feature>
<organism evidence="2 3">
    <name type="scientific">Daphnia magna</name>
    <dbReference type="NCBI Taxonomy" id="35525"/>
    <lineage>
        <taxon>Eukaryota</taxon>
        <taxon>Metazoa</taxon>
        <taxon>Ecdysozoa</taxon>
        <taxon>Arthropoda</taxon>
        <taxon>Crustacea</taxon>
        <taxon>Branchiopoda</taxon>
        <taxon>Diplostraca</taxon>
        <taxon>Cladocera</taxon>
        <taxon>Anomopoda</taxon>
        <taxon>Daphniidae</taxon>
        <taxon>Daphnia</taxon>
    </lineage>
</organism>
<dbReference type="OrthoDB" id="6377046at2759"/>
<proteinExistence type="predicted"/>